<dbReference type="GO" id="GO:0005524">
    <property type="term" value="F:ATP binding"/>
    <property type="evidence" value="ECO:0007669"/>
    <property type="project" value="InterPro"/>
</dbReference>
<dbReference type="GO" id="GO:0004672">
    <property type="term" value="F:protein kinase activity"/>
    <property type="evidence" value="ECO:0007669"/>
    <property type="project" value="InterPro"/>
</dbReference>
<gene>
    <name evidence="2" type="ORF">Q7X28_18905</name>
</gene>
<feature type="domain" description="Protein kinase" evidence="1">
    <location>
        <begin position="230"/>
        <end position="616"/>
    </location>
</feature>
<dbReference type="InterPro" id="IPR004147">
    <property type="entry name" value="ABC1_dom"/>
</dbReference>
<dbReference type="InterPro" id="IPR057929">
    <property type="entry name" value="RamC_N"/>
</dbReference>
<dbReference type="InterPro" id="IPR000719">
    <property type="entry name" value="Prot_kinase_dom"/>
</dbReference>
<keyword evidence="3" id="KW-1185">Reference proteome</keyword>
<dbReference type="InterPro" id="IPR007822">
    <property type="entry name" value="LANC-like"/>
</dbReference>
<dbReference type="InterPro" id="IPR012341">
    <property type="entry name" value="6hp_glycosidase-like_sf"/>
</dbReference>
<dbReference type="InterPro" id="IPR011009">
    <property type="entry name" value="Kinase-like_dom_sf"/>
</dbReference>
<dbReference type="Gene3D" id="1.10.510.10">
    <property type="entry name" value="Transferase(Phosphotransferase) domain 1"/>
    <property type="match status" value="1"/>
</dbReference>
<dbReference type="SMART" id="SM01260">
    <property type="entry name" value="LANC_like"/>
    <property type="match status" value="1"/>
</dbReference>
<dbReference type="PROSITE" id="PS50011">
    <property type="entry name" value="PROTEIN_KINASE_DOM"/>
    <property type="match status" value="1"/>
</dbReference>
<evidence type="ECO:0000259" key="1">
    <source>
        <dbReference type="PROSITE" id="PS50011"/>
    </source>
</evidence>
<dbReference type="SUPFAM" id="SSF56112">
    <property type="entry name" value="Protein kinase-like (PK-like)"/>
    <property type="match status" value="1"/>
</dbReference>
<dbReference type="SUPFAM" id="SSF158745">
    <property type="entry name" value="LanC-like"/>
    <property type="match status" value="1"/>
</dbReference>
<reference evidence="2" key="1">
    <citation type="submission" date="2023-08" db="EMBL/GenBank/DDBJ databases">
        <title>The draft genome of Tsukamurella strandjordii strain 050030.</title>
        <authorList>
            <person name="Zhao F."/>
            <person name="Feng Y."/>
            <person name="Zong Z."/>
        </authorList>
    </citation>
    <scope>NUCLEOTIDE SEQUENCE</scope>
    <source>
        <strain evidence="2">050030</strain>
    </source>
</reference>
<organism evidence="2 3">
    <name type="scientific">Tsukamurella strandjordii</name>
    <dbReference type="NCBI Taxonomy" id="147577"/>
    <lineage>
        <taxon>Bacteria</taxon>
        <taxon>Bacillati</taxon>
        <taxon>Actinomycetota</taxon>
        <taxon>Actinomycetes</taxon>
        <taxon>Mycobacteriales</taxon>
        <taxon>Tsukamurellaceae</taxon>
        <taxon>Tsukamurella</taxon>
    </lineage>
</organism>
<dbReference type="Gene3D" id="1.50.10.10">
    <property type="match status" value="1"/>
</dbReference>
<dbReference type="RefSeq" id="WP_305112480.1">
    <property type="nucleotide sequence ID" value="NZ_JAUTIX010000008.1"/>
</dbReference>
<evidence type="ECO:0000313" key="3">
    <source>
        <dbReference type="Proteomes" id="UP001178281"/>
    </source>
</evidence>
<dbReference type="Pfam" id="PF03109">
    <property type="entry name" value="ABC1"/>
    <property type="match status" value="1"/>
</dbReference>
<proteinExistence type="predicted"/>
<dbReference type="EMBL" id="JAUTIX010000008">
    <property type="protein sequence ID" value="MDP0399990.1"/>
    <property type="molecule type" value="Genomic_DNA"/>
</dbReference>
<comment type="caution">
    <text evidence="2">The sequence shown here is derived from an EMBL/GenBank/DDBJ whole genome shotgun (WGS) entry which is preliminary data.</text>
</comment>
<sequence length="843" mass="88941">MRDYLATLADPAFYGPLGQWRLRRPELFSPELPRGDVPLDAVPATWTRTVKGPWTVLAPAGHRLEPQGWKIHLAPAVPEAATAIARTVERCVRRGVAFKVLSRLEFVWAVNGKYAPRPSSGKSVVIYPDADPSALAAELVELHRDVPGPRVLGSHRIGESIVHLRYGGYTARYTPGPDREPVLAIRSTAGDLVPDVRDVVPRTVPGVPLPRILRDAPPPRPAERTGERRYRITGALHYSNTGGVYRAVEETSGTEVVLKEARHYTGYDAAMDDAPQRLARQARTMTALADVAAVPTVIETFTQGGSDFLAYEFIPGSTLQEWAAARHPALLLRAPGAAVAPADAAAYTDTVDDAVRRLRAVVDEIAAAGHVVGDLHPGNVIVGPDGELGLIDLEAAHRIDAAEGAGRFVGATGFYDDARRGTALDDYGLAATELYLHNPVVATAGYLPGALGRSVHHARRVLSRDQVWATELCARLGADPAAPIDPEAAVTGLLDGLAETWETDDGPFHGAPESDQPFHDVSLGSGAPGSAYALLATGRAPSGLTARYAAWLDRRADDFGALGAGLLDGWSGNILVAEAAGLTDRADHLYAHLLRVLDPETAPLRLRSGLAGALALSLGRRIGSGGDEVERYADVLARRAVDELLDTGAPAGGLLDGRAGMALVLGRAARLLDKPDLLDVSRRLLHQELDSYVQHRSGALFHYDGKHRILGYLDRGNAGTVLAAAELRNQLDVSDEQLRRILQGAGAAVGVSPGLYRGLSGGLAAAAQLGRAPGPLAAEASAAAARQAEAVTSFLGRTADGRLRAPSELALRASSDYATGAAGIALALAAAADPAVHWLPGVF</sequence>
<dbReference type="Proteomes" id="UP001178281">
    <property type="component" value="Unassembled WGS sequence"/>
</dbReference>
<evidence type="ECO:0000313" key="2">
    <source>
        <dbReference type="EMBL" id="MDP0399990.1"/>
    </source>
</evidence>
<accession>A0AA90NJN7</accession>
<name>A0AA90NJN7_9ACTN</name>
<dbReference type="Pfam" id="PF25816">
    <property type="entry name" value="RamC_N"/>
    <property type="match status" value="1"/>
</dbReference>
<dbReference type="AlphaFoldDB" id="A0AA90NJN7"/>
<dbReference type="GO" id="GO:0005975">
    <property type="term" value="P:carbohydrate metabolic process"/>
    <property type="evidence" value="ECO:0007669"/>
    <property type="project" value="InterPro"/>
</dbReference>
<dbReference type="GO" id="GO:0031179">
    <property type="term" value="P:peptide modification"/>
    <property type="evidence" value="ECO:0007669"/>
    <property type="project" value="InterPro"/>
</dbReference>
<protein>
    <recommendedName>
        <fullName evidence="1">Protein kinase domain-containing protein</fullName>
    </recommendedName>
</protein>